<dbReference type="Pfam" id="PF14255">
    <property type="entry name" value="Zn_ribbon_21"/>
    <property type="match status" value="1"/>
</dbReference>
<dbReference type="AlphaFoldDB" id="A0A6M1RRD1"/>
<accession>A0A6M1RRD1</accession>
<organism evidence="1 2">
    <name type="scientific">Limisphaera ngatamarikiensis</name>
    <dbReference type="NCBI Taxonomy" id="1324935"/>
    <lineage>
        <taxon>Bacteria</taxon>
        <taxon>Pseudomonadati</taxon>
        <taxon>Verrucomicrobiota</taxon>
        <taxon>Verrucomicrobiia</taxon>
        <taxon>Limisphaerales</taxon>
        <taxon>Limisphaeraceae</taxon>
        <taxon>Limisphaera</taxon>
    </lineage>
</organism>
<dbReference type="Proteomes" id="UP000477311">
    <property type="component" value="Unassembled WGS sequence"/>
</dbReference>
<gene>
    <name evidence="1" type="ORF">G4L39_01195</name>
</gene>
<reference evidence="1 2" key="1">
    <citation type="submission" date="2020-02" db="EMBL/GenBank/DDBJ databases">
        <title>Draft genome sequence of Limisphaera ngatamarikiensis NGM72.4T, a thermophilic Verrucomicrobia grouped in subdivision 3.</title>
        <authorList>
            <person name="Carere C.R."/>
            <person name="Steen J."/>
            <person name="Hugenholtz P."/>
            <person name="Stott M.B."/>
        </authorList>
    </citation>
    <scope>NUCLEOTIDE SEQUENCE [LARGE SCALE GENOMIC DNA]</scope>
    <source>
        <strain evidence="1 2">NGM72.4</strain>
    </source>
</reference>
<dbReference type="InterPro" id="IPR025990">
    <property type="entry name" value="zinc_ribbon_bacterial"/>
</dbReference>
<comment type="caution">
    <text evidence="1">The sequence shown here is derived from an EMBL/GenBank/DDBJ whole genome shotgun (WGS) entry which is preliminary data.</text>
</comment>
<dbReference type="RefSeq" id="WP_165105291.1">
    <property type="nucleotide sequence ID" value="NZ_JAAKYA010000006.1"/>
</dbReference>
<proteinExistence type="predicted"/>
<dbReference type="EMBL" id="JAAKYA010000006">
    <property type="protein sequence ID" value="NGO38014.1"/>
    <property type="molecule type" value="Genomic_DNA"/>
</dbReference>
<name>A0A6M1RRD1_9BACT</name>
<protein>
    <submittedName>
        <fullName evidence="1">CPXCG motif-containing cysteine-rich protein</fullName>
    </submittedName>
</protein>
<evidence type="ECO:0000313" key="2">
    <source>
        <dbReference type="Proteomes" id="UP000477311"/>
    </source>
</evidence>
<sequence>MEVTQTVICPHCGQAFDLVIDTSEGFQRFDTDCEVCCRPLEVVVECEPGLIISLDVVPQ</sequence>
<evidence type="ECO:0000313" key="1">
    <source>
        <dbReference type="EMBL" id="NGO38014.1"/>
    </source>
</evidence>
<keyword evidence="2" id="KW-1185">Reference proteome</keyword>